<feature type="region of interest" description="Disordered" evidence="1">
    <location>
        <begin position="206"/>
        <end position="229"/>
    </location>
</feature>
<comment type="caution">
    <text evidence="2">The sequence shown here is derived from an EMBL/GenBank/DDBJ whole genome shotgun (WGS) entry which is preliminary data.</text>
</comment>
<feature type="compositionally biased region" description="Basic and acidic residues" evidence="1">
    <location>
        <begin position="217"/>
        <end position="229"/>
    </location>
</feature>
<gene>
    <name evidence="2" type="ORF">ACFFRI_01690</name>
</gene>
<evidence type="ECO:0000256" key="1">
    <source>
        <dbReference type="SAM" id="MobiDB-lite"/>
    </source>
</evidence>
<organism evidence="2 3">
    <name type="scientific">Nocardioides plantarum</name>
    <dbReference type="NCBI Taxonomy" id="29299"/>
    <lineage>
        <taxon>Bacteria</taxon>
        <taxon>Bacillati</taxon>
        <taxon>Actinomycetota</taxon>
        <taxon>Actinomycetes</taxon>
        <taxon>Propionibacteriales</taxon>
        <taxon>Nocardioidaceae</taxon>
        <taxon>Nocardioides</taxon>
    </lineage>
</organism>
<feature type="region of interest" description="Disordered" evidence="1">
    <location>
        <begin position="1"/>
        <end position="35"/>
    </location>
</feature>
<evidence type="ECO:0000313" key="3">
    <source>
        <dbReference type="Proteomes" id="UP001589750"/>
    </source>
</evidence>
<evidence type="ECO:0000313" key="2">
    <source>
        <dbReference type="EMBL" id="MFB9311742.1"/>
    </source>
</evidence>
<proteinExistence type="predicted"/>
<protein>
    <submittedName>
        <fullName evidence="2">PPA1309 family protein</fullName>
    </submittedName>
</protein>
<dbReference type="NCBIfam" id="NF040618">
    <property type="entry name" value="PPA1309_fam"/>
    <property type="match status" value="1"/>
</dbReference>
<feature type="compositionally biased region" description="Acidic residues" evidence="1">
    <location>
        <begin position="1"/>
        <end position="24"/>
    </location>
</feature>
<name>A0ABV5K4S0_9ACTN</name>
<keyword evidence="3" id="KW-1185">Reference proteome</keyword>
<dbReference type="RefSeq" id="WP_246084239.1">
    <property type="nucleotide sequence ID" value="NZ_JBHMDG010000002.1"/>
</dbReference>
<dbReference type="EMBL" id="JBHMDG010000002">
    <property type="protein sequence ID" value="MFB9311742.1"/>
    <property type="molecule type" value="Genomic_DNA"/>
</dbReference>
<dbReference type="Proteomes" id="UP001589750">
    <property type="component" value="Unassembled WGS sequence"/>
</dbReference>
<reference evidence="2 3" key="1">
    <citation type="submission" date="2024-09" db="EMBL/GenBank/DDBJ databases">
        <authorList>
            <person name="Sun Q."/>
            <person name="Mori K."/>
        </authorList>
    </citation>
    <scope>NUCLEOTIDE SEQUENCE [LARGE SCALE GENOMIC DNA]</scope>
    <source>
        <strain evidence="2 3">JCM 9626</strain>
    </source>
</reference>
<sequence length="229" mass="24483">MSDPDPDLLPDSETEPETELETGEDVLTADPRWGDLDADPALASAVIEIERHLAGEGWDQPARLYALVDTAALAAQEPALAAAMGLDTEAEQGSLSAVEQEALDPARPLEQVLESIVWPPAVTGCAVMVERLVLPPGSDDDLPDDVEAAQAFARDHPDRQEVRIVAGATRTGSTYCALRLRAHDEDTSVVGGLDLVPGLIELVRATLTDDPTDDPTDDLHDDHEKDETP</sequence>
<accession>A0ABV5K4S0</accession>
<dbReference type="InterPro" id="IPR047681">
    <property type="entry name" value="PPA1309-like"/>
</dbReference>